<dbReference type="Proteomes" id="UP001412239">
    <property type="component" value="Unassembled WGS sequence"/>
</dbReference>
<keyword evidence="3" id="KW-1185">Reference proteome</keyword>
<evidence type="ECO:0000313" key="2">
    <source>
        <dbReference type="EMBL" id="CUS09754.1"/>
    </source>
</evidence>
<feature type="compositionally biased region" description="Polar residues" evidence="1">
    <location>
        <begin position="1"/>
        <end position="23"/>
    </location>
</feature>
<organism evidence="2 3">
    <name type="scientific">Tuber aestivum</name>
    <name type="common">summer truffle</name>
    <dbReference type="NCBI Taxonomy" id="59557"/>
    <lineage>
        <taxon>Eukaryota</taxon>
        <taxon>Fungi</taxon>
        <taxon>Dikarya</taxon>
        <taxon>Ascomycota</taxon>
        <taxon>Pezizomycotina</taxon>
        <taxon>Pezizomycetes</taxon>
        <taxon>Pezizales</taxon>
        <taxon>Tuberaceae</taxon>
        <taxon>Tuber</taxon>
    </lineage>
</organism>
<evidence type="ECO:0000313" key="3">
    <source>
        <dbReference type="Proteomes" id="UP001412239"/>
    </source>
</evidence>
<dbReference type="AlphaFoldDB" id="A0A292PRK5"/>
<reference evidence="2" key="1">
    <citation type="submission" date="2015-10" db="EMBL/GenBank/DDBJ databases">
        <authorList>
            <person name="Regsiter A."/>
            <person name="william w."/>
        </authorList>
    </citation>
    <scope>NUCLEOTIDE SEQUENCE</scope>
    <source>
        <strain evidence="2">Montdore</strain>
    </source>
</reference>
<dbReference type="EMBL" id="LN891071">
    <property type="protein sequence ID" value="CUS09754.1"/>
    <property type="molecule type" value="Genomic_DNA"/>
</dbReference>
<proteinExistence type="predicted"/>
<feature type="region of interest" description="Disordered" evidence="1">
    <location>
        <begin position="1"/>
        <end position="27"/>
    </location>
</feature>
<gene>
    <name evidence="2" type="ORF">GSTUAT00006184001</name>
</gene>
<protein>
    <submittedName>
        <fullName evidence="2">Uncharacterized protein</fullName>
    </submittedName>
</protein>
<accession>A0A292PRK5</accession>
<name>A0A292PRK5_9PEZI</name>
<sequence>MLALNTSVPPQSIRQIQETTADETQNKADRYLTFARMAATSIWDRQQLRTRPSRTVRDNPWIMCRVQRPTLAVTPRYALHE</sequence>
<evidence type="ECO:0000256" key="1">
    <source>
        <dbReference type="SAM" id="MobiDB-lite"/>
    </source>
</evidence>